<dbReference type="EMBL" id="CP003156">
    <property type="protein sequence ID" value="AEV33195.1"/>
    <property type="molecule type" value="Genomic_DNA"/>
</dbReference>
<sequence length="481" mass="53722">MKNLILSLTTVLVASLSVNGAVTENFNHGSECYSWMNCWAFCNVDIRSRSYGCNPANESPMAQTSQLQGWWGCYSTAKLYSPYVSYDGTGNVTFKHKLSSTSGKYRYLQAYLIDDQGNLGPKIFHHTYIYKYNKPNGDPRNVITETIPVTWTGVYRIKWYWLGYGGSSRGVIDDISMDGIYASDPWNWCRPTNPCPDADSDGCCDSEDAYPNDPTKCDNYYEPSKDTYNTVAYEDLWPYSGDYDFNDKVVDRYSTYGLDNNGKVIDVVHKFFLRAGGAGYHNGFAINMPDLTSSDIASVTGAVNPEEYTVLNANGTEAGQSSAVVVVWEDWLDIVTWGSGGYFNTEPSATPGTSDTVTIHITFSSPQELSDMTFDPFLIKNGLRNTEVHLPWFGPTDLADLSMFNTGDDDSDLNGPGNNYVNSSNKPWAIYTPVQTFDYPIEKTDIVLAHLKFAQWASTNGASFPDWYLDLPGYRDSSKLY</sequence>
<dbReference type="HOGENOM" id="CLU_567233_0_0_10"/>
<dbReference type="STRING" id="926562.Oweho_2221"/>
<gene>
    <name evidence="3" type="ordered locus">Oweho_2221</name>
</gene>
<dbReference type="KEGG" id="oho:Oweho_2221"/>
<dbReference type="RefSeq" id="WP_014202544.1">
    <property type="nucleotide sequence ID" value="NC_016599.1"/>
</dbReference>
<organism evidence="3 4">
    <name type="scientific">Owenweeksia hongkongensis (strain DSM 17368 / CIP 108786 / JCM 12287 / NRRL B-23963 / UST20020801)</name>
    <dbReference type="NCBI Taxonomy" id="926562"/>
    <lineage>
        <taxon>Bacteria</taxon>
        <taxon>Pseudomonadati</taxon>
        <taxon>Bacteroidota</taxon>
        <taxon>Flavobacteriia</taxon>
        <taxon>Flavobacteriales</taxon>
        <taxon>Owenweeksiaceae</taxon>
        <taxon>Owenweeksia</taxon>
    </lineage>
</organism>
<protein>
    <recommendedName>
        <fullName evidence="2">DUF4842 domain-containing protein</fullName>
    </recommendedName>
</protein>
<evidence type="ECO:0000313" key="3">
    <source>
        <dbReference type="EMBL" id="AEV33195.1"/>
    </source>
</evidence>
<dbReference type="InterPro" id="IPR032295">
    <property type="entry name" value="DUF4842"/>
</dbReference>
<keyword evidence="1" id="KW-0732">Signal</keyword>
<dbReference type="Pfam" id="PF16130">
    <property type="entry name" value="DUF4842"/>
    <property type="match status" value="1"/>
</dbReference>
<feature type="domain" description="DUF4842" evidence="2">
    <location>
        <begin position="262"/>
        <end position="468"/>
    </location>
</feature>
<reference evidence="3 4" key="1">
    <citation type="journal article" date="2012" name="Stand. Genomic Sci.">
        <title>Genome sequence of the orange-pigmented seawater bacterium Owenweeksia hongkongensis type strain (UST20020801(T)).</title>
        <authorList>
            <person name="Riedel T."/>
            <person name="Held B."/>
            <person name="Nolan M."/>
            <person name="Lucas S."/>
            <person name="Lapidus A."/>
            <person name="Tice H."/>
            <person name="Del Rio T.G."/>
            <person name="Cheng J.F."/>
            <person name="Han C."/>
            <person name="Tapia R."/>
            <person name="Goodwin L.A."/>
            <person name="Pitluck S."/>
            <person name="Liolios K."/>
            <person name="Mavromatis K."/>
            <person name="Pagani I."/>
            <person name="Ivanova N."/>
            <person name="Mikhailova N."/>
            <person name="Pati A."/>
            <person name="Chen A."/>
            <person name="Palaniappan K."/>
            <person name="Rohde M."/>
            <person name="Tindall B.J."/>
            <person name="Detter J.C."/>
            <person name="Goker M."/>
            <person name="Woyke T."/>
            <person name="Bristow J."/>
            <person name="Eisen J.A."/>
            <person name="Markowitz V."/>
            <person name="Hugenholtz P."/>
            <person name="Klenk H.P."/>
            <person name="Kyrpides N.C."/>
        </authorList>
    </citation>
    <scope>NUCLEOTIDE SEQUENCE</scope>
    <source>
        <strain evidence="4">DSM 17368 / JCM 12287 / NRRL B-23963</strain>
    </source>
</reference>
<dbReference type="InterPro" id="IPR031025">
    <property type="entry name" value="LruC_dom"/>
</dbReference>
<proteinExistence type="predicted"/>
<feature type="signal peptide" evidence="1">
    <location>
        <begin position="1"/>
        <end position="20"/>
    </location>
</feature>
<keyword evidence="4" id="KW-1185">Reference proteome</keyword>
<evidence type="ECO:0000259" key="2">
    <source>
        <dbReference type="Pfam" id="PF16130"/>
    </source>
</evidence>
<evidence type="ECO:0000256" key="1">
    <source>
        <dbReference type="SAM" id="SignalP"/>
    </source>
</evidence>
<dbReference type="AlphaFoldDB" id="G8R4S1"/>
<name>G8R4S1_OWEHD</name>
<dbReference type="eggNOG" id="COG1044">
    <property type="taxonomic scope" value="Bacteria"/>
</dbReference>
<dbReference type="Proteomes" id="UP000005631">
    <property type="component" value="Chromosome"/>
</dbReference>
<dbReference type="OrthoDB" id="1204817at2"/>
<feature type="chain" id="PRO_5003514329" description="DUF4842 domain-containing protein" evidence="1">
    <location>
        <begin position="21"/>
        <end position="481"/>
    </location>
</feature>
<dbReference type="NCBIfam" id="TIGR04456">
    <property type="entry name" value="LruC_dom"/>
    <property type="match status" value="1"/>
</dbReference>
<evidence type="ECO:0000313" key="4">
    <source>
        <dbReference type="Proteomes" id="UP000005631"/>
    </source>
</evidence>
<accession>G8R4S1</accession>